<accession>A0ABT3MU66</accession>
<evidence type="ECO:0000256" key="1">
    <source>
        <dbReference type="SAM" id="MobiDB-lite"/>
    </source>
</evidence>
<evidence type="ECO:0008006" key="5">
    <source>
        <dbReference type="Google" id="ProtNLM"/>
    </source>
</evidence>
<keyword evidence="2" id="KW-0732">Signal</keyword>
<comment type="caution">
    <text evidence="3">The sequence shown here is derived from an EMBL/GenBank/DDBJ whole genome shotgun (WGS) entry which is preliminary data.</text>
</comment>
<proteinExistence type="predicted"/>
<protein>
    <recommendedName>
        <fullName evidence="5">Right-handed parallel beta-helix repeat-containing protein</fullName>
    </recommendedName>
</protein>
<evidence type="ECO:0000313" key="3">
    <source>
        <dbReference type="EMBL" id="MCW7552524.1"/>
    </source>
</evidence>
<evidence type="ECO:0000313" key="4">
    <source>
        <dbReference type="Proteomes" id="UP001209854"/>
    </source>
</evidence>
<feature type="region of interest" description="Disordered" evidence="1">
    <location>
        <begin position="527"/>
        <end position="553"/>
    </location>
</feature>
<keyword evidence="4" id="KW-1185">Reference proteome</keyword>
<dbReference type="EMBL" id="JAPFCC010000001">
    <property type="protein sequence ID" value="MCW7552524.1"/>
    <property type="molecule type" value="Genomic_DNA"/>
</dbReference>
<gene>
    <name evidence="3" type="ORF">NX722_07660</name>
</gene>
<dbReference type="RefSeq" id="WP_262567477.1">
    <property type="nucleotide sequence ID" value="NZ_JAPFCC010000001.1"/>
</dbReference>
<organism evidence="3 4">
    <name type="scientific">Endozoicomonas gorgoniicola</name>
    <dbReference type="NCBI Taxonomy" id="1234144"/>
    <lineage>
        <taxon>Bacteria</taxon>
        <taxon>Pseudomonadati</taxon>
        <taxon>Pseudomonadota</taxon>
        <taxon>Gammaproteobacteria</taxon>
        <taxon>Oceanospirillales</taxon>
        <taxon>Endozoicomonadaceae</taxon>
        <taxon>Endozoicomonas</taxon>
    </lineage>
</organism>
<sequence>MNLSYPFQKKRLWLYFCLLMAGSSVSAAPVTPGMFETKTQPEPPTTSQPVKPDCVDDELELPNQTLQRQCSHVIAHGNLHIDYSMAKAAATLLDRFIKKHPEEKKIERCVVLTPEGGNVDEQIKTYNTKTSSYNKTHTIFLLLGKGVKTPVDPMQPESCPTVKPVFAGSDNPPVLPPPATWQDSFNIKHSIVLEPGQKLIGVPVDVSHSRLAEGYYVSIKRKITTKINCFNYRYKSMKITKDSFITLKGKGIFVTGITNAFGVNDSLSVYETCGGYFKEKVRDVTAQEAHQQIIRVEIDPTSLHTPTSTAMIDISNNELFQIQQPAISIALKKSDGETAAIQSDWLFDQTFVRTKGNHIYSCRSVAGKEPLAPAFVADFTYVDYAPEPGKVHTLDLQNNLIITHKNSAADITLSTHADATLTGNHLQAIGDSLYGVALTGGTHDGTPARTFRLEDNTVSGFRTALLLNGSLRLALNSNDLLGLQRAIERGEWKLYPVALSGDSHNTYQKGVQHPCQNLDSEAVTGSITFQDGTSCPDTGNDPTPSTTRLPDYH</sequence>
<feature type="chain" id="PRO_5046035709" description="Right-handed parallel beta-helix repeat-containing protein" evidence="2">
    <location>
        <begin position="28"/>
        <end position="553"/>
    </location>
</feature>
<evidence type="ECO:0000256" key="2">
    <source>
        <dbReference type="SAM" id="SignalP"/>
    </source>
</evidence>
<dbReference type="Proteomes" id="UP001209854">
    <property type="component" value="Unassembled WGS sequence"/>
</dbReference>
<feature type="signal peptide" evidence="2">
    <location>
        <begin position="1"/>
        <end position="27"/>
    </location>
</feature>
<reference evidence="3 4" key="1">
    <citation type="submission" date="2022-10" db="EMBL/GenBank/DDBJ databases">
        <title>High-quality genome sequences of two octocoral-associated bacteria, Endozoicomonas euniceicola EF212 and Endozoicomonas gorgoniicola PS125.</title>
        <authorList>
            <person name="Chiou Y.-J."/>
            <person name="Chen Y.-H."/>
        </authorList>
    </citation>
    <scope>NUCLEOTIDE SEQUENCE [LARGE SCALE GENOMIC DNA]</scope>
    <source>
        <strain evidence="3 4">PS125</strain>
    </source>
</reference>
<name>A0ABT3MU66_9GAMM</name>